<proteinExistence type="predicted"/>
<gene>
    <name evidence="2" type="ORF">GCM10011320_55400</name>
</gene>
<feature type="region of interest" description="Disordered" evidence="1">
    <location>
        <begin position="48"/>
        <end position="99"/>
    </location>
</feature>
<evidence type="ECO:0000313" key="2">
    <source>
        <dbReference type="EMBL" id="GGJ40621.1"/>
    </source>
</evidence>
<name>A0A917L5F1_9PROT</name>
<keyword evidence="3" id="KW-1185">Reference proteome</keyword>
<organism evidence="2 3">
    <name type="scientific">Neoroseomonas lacus</name>
    <dbReference type="NCBI Taxonomy" id="287609"/>
    <lineage>
        <taxon>Bacteria</taxon>
        <taxon>Pseudomonadati</taxon>
        <taxon>Pseudomonadota</taxon>
        <taxon>Alphaproteobacteria</taxon>
        <taxon>Acetobacterales</taxon>
        <taxon>Acetobacteraceae</taxon>
        <taxon>Neoroseomonas</taxon>
    </lineage>
</organism>
<evidence type="ECO:0000256" key="1">
    <source>
        <dbReference type="SAM" id="MobiDB-lite"/>
    </source>
</evidence>
<dbReference type="AlphaFoldDB" id="A0A917L5F1"/>
<protein>
    <submittedName>
        <fullName evidence="2">Uncharacterized protein</fullName>
    </submittedName>
</protein>
<evidence type="ECO:0000313" key="3">
    <source>
        <dbReference type="Proteomes" id="UP000661507"/>
    </source>
</evidence>
<reference evidence="2" key="2">
    <citation type="submission" date="2020-09" db="EMBL/GenBank/DDBJ databases">
        <authorList>
            <person name="Sun Q."/>
            <person name="Zhou Y."/>
        </authorList>
    </citation>
    <scope>NUCLEOTIDE SEQUENCE</scope>
    <source>
        <strain evidence="2">CGMCC 1.3617</strain>
    </source>
</reference>
<sequence length="99" mass="10478">MICGVFAMAPERQLGLRNVDALLVLSRSSNSASTFARSLTRIGLRIDETDVSEAPHRGSPGPPVRGGPAEAQADWLKSMESGVQARTGSHPVATNEPHT</sequence>
<accession>A0A917L5F1</accession>
<dbReference type="Proteomes" id="UP000661507">
    <property type="component" value="Unassembled WGS sequence"/>
</dbReference>
<dbReference type="EMBL" id="BMKW01000019">
    <property type="protein sequence ID" value="GGJ40621.1"/>
    <property type="molecule type" value="Genomic_DNA"/>
</dbReference>
<comment type="caution">
    <text evidence="2">The sequence shown here is derived from an EMBL/GenBank/DDBJ whole genome shotgun (WGS) entry which is preliminary data.</text>
</comment>
<reference evidence="2" key="1">
    <citation type="journal article" date="2014" name="Int. J. Syst. Evol. Microbiol.">
        <title>Complete genome sequence of Corynebacterium casei LMG S-19264T (=DSM 44701T), isolated from a smear-ripened cheese.</title>
        <authorList>
            <consortium name="US DOE Joint Genome Institute (JGI-PGF)"/>
            <person name="Walter F."/>
            <person name="Albersmeier A."/>
            <person name="Kalinowski J."/>
            <person name="Ruckert C."/>
        </authorList>
    </citation>
    <scope>NUCLEOTIDE SEQUENCE</scope>
    <source>
        <strain evidence="2">CGMCC 1.3617</strain>
    </source>
</reference>